<dbReference type="GeneID" id="25312648"/>
<feature type="compositionally biased region" description="Acidic residues" evidence="1">
    <location>
        <begin position="225"/>
        <end position="234"/>
    </location>
</feature>
<feature type="compositionally biased region" description="Basic and acidic residues" evidence="1">
    <location>
        <begin position="287"/>
        <end position="296"/>
    </location>
</feature>
<evidence type="ECO:0000313" key="2">
    <source>
        <dbReference type="EMBL" id="KKA25416.1"/>
    </source>
</evidence>
<feature type="compositionally biased region" description="Pro residues" evidence="1">
    <location>
        <begin position="259"/>
        <end position="272"/>
    </location>
</feature>
<feature type="compositionally biased region" description="Polar residues" evidence="1">
    <location>
        <begin position="182"/>
        <end position="197"/>
    </location>
</feature>
<feature type="compositionally biased region" description="Polar residues" evidence="1">
    <location>
        <begin position="1117"/>
        <end position="1126"/>
    </location>
</feature>
<feature type="compositionally biased region" description="Polar residues" evidence="1">
    <location>
        <begin position="963"/>
        <end position="993"/>
    </location>
</feature>
<accession>A0A0F4Z5P2</accession>
<feature type="compositionally biased region" description="Basic and acidic residues" evidence="1">
    <location>
        <begin position="377"/>
        <end position="399"/>
    </location>
</feature>
<feature type="region of interest" description="Disordered" evidence="1">
    <location>
        <begin position="223"/>
        <end position="448"/>
    </location>
</feature>
<feature type="compositionally biased region" description="Basic and acidic residues" evidence="1">
    <location>
        <begin position="311"/>
        <end position="325"/>
    </location>
</feature>
<sequence length="1148" mass="125759">MSFASLRSKNKKKQTPKQGNVVIVKSLLDVRMPTADDSVRQNLEEDIELGLRRFSRSETDLDYFPSVMDTSEIRAGSDQKREAIIDRTGSLGGTRGKFVRGRSYASHKPAASVSPISEQGEDGFKVSSPDSIVSPLSLELPKFGPPFAIESTIFENLESIREDTPGLGSMSSSQEAFDRASSCYSQGSPRSSITSAPSVGAGCPRLVLDANRSFSIINPVAAGVFDDDDPDPDSNETQQAPATTSIKLPKIRSDLKNKPLPPEPPLEVPPPLRQSSSAGNSPQSMKSLDERRETILRRSRVPTLSQAADDLENHLAKLVESRTSSEESPESPVLLIQDPKTSDEEIAPLDISAEPSAEDKQPEGKPDTKRSSTPHSSRNETGSESHPEKEKEKEEKKISIESATSTDEAKSPEKRKFRFALPGRGLTRKATQAPAPKLGRSLTQTEADPKVAAKNMQRHIETQISLALNLDEGEGESDAEWSTLLPLKAVKQLGIPLMSSSHIPRLSSSATERSLRLQLPRLQTSQFERPVSSLDGEKAASEPGSVRETLFIDSPIEEGDQAGSDENKIVVGISKIDYLCPDTSTQQVHRMHQGHQGKPRPRLSELNLMTEVYELDAGVPSPAPKASKPSKIVNLPMPPNTPDEVILALMRNVDTFDELFNLAIVNKQFFRVFKANELPLMKEALFKMSPPAWELREMSPPWGAEMHGLRDPDAPVPEYTPTLYLRHHARDIFTLVKLKSLILVRCGSFLRPETVRGLAGVDEVRAGEIDEAFWRIWTFCRIFGSGKNRENDIHGQMDWLNGGYLAEQQRNGATVLLAEPFFSMNNVLFDPPAGFGRGNGSGLSPQQLYDMTEIWNCFGVLLQAVHAKCDEARKAGIFDNIDIPEGDLAKEEAMLEEWTYYVLTLGPSALVSLASVCPTDSAEATFRKAKQMGLTKWEPPLYGASRASFLREAVSRTYEARFTAQNSPRSAQAASRGPSSAMNNRGTPSNVVARSSEDSARPGNSQQPRSHHSGQSSSDMDDQVKKNAGVSRSPDIGTTSAPAPASSSTSPQFMDPVDKAMKLMVDELGFSEYDAKWALKMTDTGDSIDADAAVRLLMQERKKRGKNHIFSRLGRTASRSSNSDTYSLVDPLRSAPPASNGGPGWRWA</sequence>
<dbReference type="RefSeq" id="XP_013332028.1">
    <property type="nucleotide sequence ID" value="XM_013476574.1"/>
</dbReference>
<dbReference type="Proteomes" id="UP000053958">
    <property type="component" value="Unassembled WGS sequence"/>
</dbReference>
<name>A0A0F4Z5P2_RASE3</name>
<reference evidence="2 3" key="1">
    <citation type="submission" date="2015-04" db="EMBL/GenBank/DDBJ databases">
        <authorList>
            <person name="Heijne W.H."/>
            <person name="Fedorova N.D."/>
            <person name="Nierman W.C."/>
            <person name="Vollebregt A.W."/>
            <person name="Zhao Z."/>
            <person name="Wu L."/>
            <person name="Kumar M."/>
            <person name="Stam H."/>
            <person name="van den Berg M.A."/>
            <person name="Pel H.J."/>
        </authorList>
    </citation>
    <scope>NUCLEOTIDE SEQUENCE [LARGE SCALE GENOMIC DNA]</scope>
    <source>
        <strain evidence="2 3">CBS 393.64</strain>
    </source>
</reference>
<feature type="compositionally biased region" description="Polar residues" evidence="1">
    <location>
        <begin position="235"/>
        <end position="246"/>
    </location>
</feature>
<feature type="compositionally biased region" description="Polar residues" evidence="1">
    <location>
        <begin position="273"/>
        <end position="286"/>
    </location>
</feature>
<evidence type="ECO:0000313" key="3">
    <source>
        <dbReference type="Proteomes" id="UP000053958"/>
    </source>
</evidence>
<feature type="region of interest" description="Disordered" evidence="1">
    <location>
        <begin position="180"/>
        <end position="200"/>
    </location>
</feature>
<keyword evidence="3" id="KW-1185">Reference proteome</keyword>
<organism evidence="2 3">
    <name type="scientific">Rasamsonia emersonii (strain ATCC 16479 / CBS 393.64 / IMI 116815)</name>
    <dbReference type="NCBI Taxonomy" id="1408163"/>
    <lineage>
        <taxon>Eukaryota</taxon>
        <taxon>Fungi</taxon>
        <taxon>Dikarya</taxon>
        <taxon>Ascomycota</taxon>
        <taxon>Pezizomycotina</taxon>
        <taxon>Eurotiomycetes</taxon>
        <taxon>Eurotiomycetidae</taxon>
        <taxon>Eurotiales</taxon>
        <taxon>Trichocomaceae</taxon>
        <taxon>Rasamsonia</taxon>
    </lineage>
</organism>
<feature type="region of interest" description="Disordered" evidence="1">
    <location>
        <begin position="961"/>
        <end position="1054"/>
    </location>
</feature>
<protein>
    <submittedName>
        <fullName evidence="2">F-box domain protein</fullName>
    </submittedName>
</protein>
<comment type="caution">
    <text evidence="2">The sequence shown here is derived from an EMBL/GenBank/DDBJ whole genome shotgun (WGS) entry which is preliminary data.</text>
</comment>
<dbReference type="STRING" id="1408163.A0A0F4Z5P2"/>
<feature type="compositionally biased region" description="Polar residues" evidence="1">
    <location>
        <begin position="1002"/>
        <end position="1018"/>
    </location>
</feature>
<gene>
    <name evidence="2" type="ORF">T310_0594</name>
</gene>
<feature type="compositionally biased region" description="Low complexity" evidence="1">
    <location>
        <begin position="1038"/>
        <end position="1051"/>
    </location>
</feature>
<dbReference type="EMBL" id="LASV01000023">
    <property type="protein sequence ID" value="KKA25416.1"/>
    <property type="molecule type" value="Genomic_DNA"/>
</dbReference>
<proteinExistence type="predicted"/>
<dbReference type="AlphaFoldDB" id="A0A0F4Z5P2"/>
<evidence type="ECO:0000256" key="1">
    <source>
        <dbReference type="SAM" id="MobiDB-lite"/>
    </source>
</evidence>
<dbReference type="OrthoDB" id="5376710at2759"/>
<feature type="compositionally biased region" description="Basic and acidic residues" evidence="1">
    <location>
        <begin position="357"/>
        <end position="370"/>
    </location>
</feature>
<feature type="region of interest" description="Disordered" evidence="1">
    <location>
        <begin position="1115"/>
        <end position="1148"/>
    </location>
</feature>